<dbReference type="InterPro" id="IPR024977">
    <property type="entry name" value="Apc4-like_WD40_dom"/>
</dbReference>
<sequence length="551" mass="61188">MSVTSEELNYLIWRYLQEAGHEVTAFALQDETKVHKLDERFGSRVNIGCLVDLVQKGILFTEDENLVNEKGQLKSKEELQKSFSLFGAIENDKNEKIEFKGRFALAGDEEGHEMTEDEGKETEKDSEMKDADVKEKKASSILNEKEIPEQEKEEEFVKVLEKSYTFKASVATSWNPQSSKVLSLGEHDSTAEIKVLGGDEPSNTVTLIHPLSLAADFSINSKSHKEEITAVSWAPKGHYLLTASENGELRLWTAEGKLRNVLTLHHSPILSIKWNQDSTYILTLDSQNNVIVWNTATGSAIQHIDQELLKSLTSNPHNTNQESGILGSDCTWINNTKFAIPGIDGTIVLFQLNDKTPIGYLFGHTMSIGCLSYNSKLHLLASGSDDASIRIWKSNSSSSVQTLLGHDQGIVSIDWLELASDNNTPLLLSSSLDGSVKLWNVYSGALLLSNFMDGIPIYEASLSPNKKWFAVATEEGVVSIFDVTSENLTKIIQRRESMNSVGHLKTLAQYQPEASNENDSNFVTSISWNCDSKLLCVAYNKSETVVIDWGL</sequence>
<keyword evidence="3" id="KW-0677">Repeat</keyword>
<evidence type="ECO:0000256" key="5">
    <source>
        <dbReference type="PROSITE-ProRule" id="PRU00221"/>
    </source>
</evidence>
<dbReference type="Pfam" id="PF08513">
    <property type="entry name" value="LisH"/>
    <property type="match status" value="1"/>
</dbReference>
<name>A0AAV5QV78_9ASCO</name>
<dbReference type="Gene3D" id="1.20.960.30">
    <property type="match status" value="1"/>
</dbReference>
<dbReference type="GeneID" id="90076848"/>
<feature type="region of interest" description="Disordered" evidence="6">
    <location>
        <begin position="107"/>
        <end position="137"/>
    </location>
</feature>
<proteinExistence type="predicted"/>
<feature type="repeat" description="WD" evidence="5">
    <location>
        <begin position="262"/>
        <end position="303"/>
    </location>
</feature>
<feature type="repeat" description="WD" evidence="5">
    <location>
        <begin position="361"/>
        <end position="402"/>
    </location>
</feature>
<dbReference type="InterPro" id="IPR036322">
    <property type="entry name" value="WD40_repeat_dom_sf"/>
</dbReference>
<dbReference type="EMBL" id="BTFZ01000020">
    <property type="protein sequence ID" value="GMM38860.1"/>
    <property type="molecule type" value="Genomic_DNA"/>
</dbReference>
<dbReference type="RefSeq" id="XP_064855855.1">
    <property type="nucleotide sequence ID" value="XM_064999783.1"/>
</dbReference>
<dbReference type="PANTHER" id="PTHR22846">
    <property type="entry name" value="WD40 REPEAT PROTEIN"/>
    <property type="match status" value="1"/>
</dbReference>
<dbReference type="InterPro" id="IPR006594">
    <property type="entry name" value="LisH"/>
</dbReference>
<dbReference type="InterPro" id="IPR045183">
    <property type="entry name" value="Ebi-like"/>
</dbReference>
<dbReference type="GO" id="GO:0003714">
    <property type="term" value="F:transcription corepressor activity"/>
    <property type="evidence" value="ECO:0007669"/>
    <property type="project" value="InterPro"/>
</dbReference>
<keyword evidence="9" id="KW-1185">Reference proteome</keyword>
<dbReference type="InterPro" id="IPR001680">
    <property type="entry name" value="WD40_rpt"/>
</dbReference>
<keyword evidence="4" id="KW-0539">Nucleus</keyword>
<dbReference type="Gene3D" id="2.130.10.10">
    <property type="entry name" value="YVTN repeat-like/Quinoprotein amine dehydrogenase"/>
    <property type="match status" value="1"/>
</dbReference>
<feature type="repeat" description="WD" evidence="5">
    <location>
        <begin position="221"/>
        <end position="252"/>
    </location>
</feature>
<comment type="caution">
    <text evidence="8">The sequence shown here is derived from an EMBL/GenBank/DDBJ whole genome shotgun (WGS) entry which is preliminary data.</text>
</comment>
<evidence type="ECO:0000256" key="3">
    <source>
        <dbReference type="ARBA" id="ARBA00022737"/>
    </source>
</evidence>
<dbReference type="Proteomes" id="UP001360560">
    <property type="component" value="Unassembled WGS sequence"/>
</dbReference>
<dbReference type="InterPro" id="IPR020472">
    <property type="entry name" value="WD40_PAC1"/>
</dbReference>
<dbReference type="PROSITE" id="PS50896">
    <property type="entry name" value="LISH"/>
    <property type="match status" value="1"/>
</dbReference>
<dbReference type="PANTHER" id="PTHR22846:SF2">
    <property type="entry name" value="F-BOX-LIKE_WD REPEAT-CONTAINING PROTEIN EBI"/>
    <property type="match status" value="1"/>
</dbReference>
<dbReference type="GO" id="GO:0034967">
    <property type="term" value="C:Set3 complex"/>
    <property type="evidence" value="ECO:0007669"/>
    <property type="project" value="TreeGrafter"/>
</dbReference>
<comment type="subcellular location">
    <subcellularLocation>
        <location evidence="1">Nucleus</location>
    </subcellularLocation>
</comment>
<evidence type="ECO:0000256" key="1">
    <source>
        <dbReference type="ARBA" id="ARBA00004123"/>
    </source>
</evidence>
<dbReference type="SUPFAM" id="SSF50978">
    <property type="entry name" value="WD40 repeat-like"/>
    <property type="match status" value="1"/>
</dbReference>
<dbReference type="PROSITE" id="PS50294">
    <property type="entry name" value="WD_REPEATS_REGION"/>
    <property type="match status" value="2"/>
</dbReference>
<evidence type="ECO:0000313" key="9">
    <source>
        <dbReference type="Proteomes" id="UP001360560"/>
    </source>
</evidence>
<dbReference type="GO" id="GO:0006357">
    <property type="term" value="P:regulation of transcription by RNA polymerase II"/>
    <property type="evidence" value="ECO:0007669"/>
    <property type="project" value="TreeGrafter"/>
</dbReference>
<evidence type="ECO:0000256" key="4">
    <source>
        <dbReference type="ARBA" id="ARBA00023242"/>
    </source>
</evidence>
<evidence type="ECO:0000256" key="2">
    <source>
        <dbReference type="ARBA" id="ARBA00022574"/>
    </source>
</evidence>
<feature type="compositionally biased region" description="Acidic residues" evidence="6">
    <location>
        <begin position="107"/>
        <end position="120"/>
    </location>
</feature>
<dbReference type="InterPro" id="IPR015943">
    <property type="entry name" value="WD40/YVTN_repeat-like_dom_sf"/>
</dbReference>
<dbReference type="InterPro" id="IPR019775">
    <property type="entry name" value="WD40_repeat_CS"/>
</dbReference>
<feature type="repeat" description="WD" evidence="5">
    <location>
        <begin position="403"/>
        <end position="449"/>
    </location>
</feature>
<organism evidence="8 9">
    <name type="scientific">Saccharomycopsis crataegensis</name>
    <dbReference type="NCBI Taxonomy" id="43959"/>
    <lineage>
        <taxon>Eukaryota</taxon>
        <taxon>Fungi</taxon>
        <taxon>Dikarya</taxon>
        <taxon>Ascomycota</taxon>
        <taxon>Saccharomycotina</taxon>
        <taxon>Saccharomycetes</taxon>
        <taxon>Saccharomycopsidaceae</taxon>
        <taxon>Saccharomycopsis</taxon>
    </lineage>
</organism>
<dbReference type="SMART" id="SM00320">
    <property type="entry name" value="WD40"/>
    <property type="match status" value="6"/>
</dbReference>
<dbReference type="Pfam" id="PF00400">
    <property type="entry name" value="WD40"/>
    <property type="match status" value="2"/>
</dbReference>
<dbReference type="SMART" id="SM00667">
    <property type="entry name" value="LisH"/>
    <property type="match status" value="1"/>
</dbReference>
<dbReference type="PROSITE" id="PS00678">
    <property type="entry name" value="WD_REPEATS_1"/>
    <property type="match status" value="1"/>
</dbReference>
<evidence type="ECO:0000313" key="8">
    <source>
        <dbReference type="EMBL" id="GMM38860.1"/>
    </source>
</evidence>
<dbReference type="FunFam" id="1.20.960.30:FF:000001">
    <property type="entry name" value="F-box-like/WD repeat-containing protein TBL1XR1"/>
    <property type="match status" value="1"/>
</dbReference>
<keyword evidence="2 5" id="KW-0853">WD repeat</keyword>
<reference evidence="8 9" key="1">
    <citation type="journal article" date="2023" name="Elife">
        <title>Identification of key yeast species and microbe-microbe interactions impacting larval growth of Drosophila in the wild.</title>
        <authorList>
            <person name="Mure A."/>
            <person name="Sugiura Y."/>
            <person name="Maeda R."/>
            <person name="Honda K."/>
            <person name="Sakurai N."/>
            <person name="Takahashi Y."/>
            <person name="Watada M."/>
            <person name="Katoh T."/>
            <person name="Gotoh A."/>
            <person name="Gotoh Y."/>
            <person name="Taniguchi I."/>
            <person name="Nakamura K."/>
            <person name="Hayashi T."/>
            <person name="Katayama T."/>
            <person name="Uemura T."/>
            <person name="Hattori Y."/>
        </authorList>
    </citation>
    <scope>NUCLEOTIDE SEQUENCE [LARGE SCALE GENOMIC DNA]</scope>
    <source>
        <strain evidence="8 9">SC-9</strain>
    </source>
</reference>
<dbReference type="AlphaFoldDB" id="A0AAV5QV78"/>
<feature type="domain" description="Anaphase-promoting complex subunit 4-like WD40" evidence="7">
    <location>
        <begin position="217"/>
        <end position="276"/>
    </location>
</feature>
<feature type="compositionally biased region" description="Basic and acidic residues" evidence="6">
    <location>
        <begin position="121"/>
        <end position="137"/>
    </location>
</feature>
<gene>
    <name evidence="8" type="ORF">DASC09_061990</name>
</gene>
<dbReference type="PROSITE" id="PS50082">
    <property type="entry name" value="WD_REPEATS_2"/>
    <property type="match status" value="4"/>
</dbReference>
<evidence type="ECO:0000256" key="6">
    <source>
        <dbReference type="SAM" id="MobiDB-lite"/>
    </source>
</evidence>
<accession>A0AAV5QV78</accession>
<dbReference type="Pfam" id="PF12894">
    <property type="entry name" value="ANAPC4_WD40"/>
    <property type="match status" value="1"/>
</dbReference>
<evidence type="ECO:0000259" key="7">
    <source>
        <dbReference type="Pfam" id="PF12894"/>
    </source>
</evidence>
<dbReference type="PRINTS" id="PR00320">
    <property type="entry name" value="GPROTEINBRPT"/>
</dbReference>
<protein>
    <submittedName>
        <fullName evidence="8">Sif2 protein</fullName>
    </submittedName>
</protein>